<reference evidence="3" key="1">
    <citation type="journal article" date="2020" name="mSystems">
        <title>Genome- and Community-Level Interaction Insights into Carbon Utilization and Element Cycling Functions of Hydrothermarchaeota in Hydrothermal Sediment.</title>
        <authorList>
            <person name="Zhou Z."/>
            <person name="Liu Y."/>
            <person name="Xu W."/>
            <person name="Pan J."/>
            <person name="Luo Z.H."/>
            <person name="Li M."/>
        </authorList>
    </citation>
    <scope>NUCLEOTIDE SEQUENCE [LARGE SCALE GENOMIC DNA]</scope>
    <source>
        <strain evidence="3">SpSt-381</strain>
    </source>
</reference>
<name>A0A832MIQ5_UNCEI</name>
<dbReference type="EMBL" id="DSQF01000002">
    <property type="protein sequence ID" value="HGZ42067.1"/>
    <property type="molecule type" value="Genomic_DNA"/>
</dbReference>
<feature type="chain" id="PRO_5032945897" description="T9SS type A sorting domain-containing protein" evidence="2">
    <location>
        <begin position="29"/>
        <end position="987"/>
    </location>
</feature>
<feature type="region of interest" description="Disordered" evidence="1">
    <location>
        <begin position="825"/>
        <end position="852"/>
    </location>
</feature>
<evidence type="ECO:0000313" key="3">
    <source>
        <dbReference type="EMBL" id="HGZ42067.1"/>
    </source>
</evidence>
<feature type="signal peptide" evidence="2">
    <location>
        <begin position="1"/>
        <end position="28"/>
    </location>
</feature>
<accession>A0A832MIQ5</accession>
<sequence length="987" mass="109006">MNRSTRPWSPWLAAALALVALAPAAARAQSTTADELAERLSTKFGLSADDIKAAYPEYFRPAGSGRNEPLAVPNIFRSGDVLNVGKVVMKITNLGLDGNPFTNLTSDASGQWPGQSGIEYMNAIAFAVGAVNPTASDPNSVRRVSYFSEWRPKTLQPEDDIYPAYDGVINGVRFSNDDGDFDEFGKAKIDEDFLNGRDDDGDDRIDEDYAALGQKMLSCSIWDNTIEATSLAQAEKHVPRGLEVRKKAWAYSLVQYENFNVIEYEIFNRSGQTLDSVYVGWLVDMDAGPNDVQGYWSDDLDNPAFPNGEFILEFANGDRRRQEFHDPSLPVPQNSPLCTWMPIRINGFSVLDDNGDEGRTTGVPSFLLVDHTVDPLGVTGPRKVGFRSFRSYTGGTPYTQGGGPTIDQQRFEFMSSGENVAIGDNEIGVADSGFIRKEPGDQKGDFVQWASVGPWLNLANNQSIKVTIAFAVQRGTYLGTVNYKSDYEAYWRARGPRNGPLAPGIAAQNALFTKYPALKNAYDAMVAFEGIWEQRDAYENTTCHGCETPVTVAFTEPTRFVSNPCDPDVPPTQVTPGTTRWFDLDCDYCTGVFDYARGAGLFHKTWNASAPPPNPVTNVSTSYNYTDNPDRRVAPAADNAVVLAWDNLSEVTPDPGDTEVLDFRGYRVWKVANWTRPVGSPGPAEEEWALVGEFRQFNYYDAARRPIPNNRIRIVTAGGETTFVCPKVFIPQRNDSVEICLERFDLWDRQSGLIIKPAPESELPCVGYPNCEFGVGCKLPRPSTSANCFPDTIVRYPVGRYRLVDREVKNGFTYFYSVTAFDSVGGGSPESEGRRSAVEAEGVTPQAGTRTGKGVWVVPNPYKGFLNINQRPSTWDLTPNATDPTGTHIDFMGLPPGRWTIRIYTVSGDLVQELHSGDPVNESLRTTVTRDDGSQLPGYNRQQDTPYDGQARWNLISRNGQDIVSGIYMFTVESSEGTQVGKFVVIR</sequence>
<comment type="caution">
    <text evidence="3">The sequence shown here is derived from an EMBL/GenBank/DDBJ whole genome shotgun (WGS) entry which is preliminary data.</text>
</comment>
<evidence type="ECO:0008006" key="4">
    <source>
        <dbReference type="Google" id="ProtNLM"/>
    </source>
</evidence>
<protein>
    <recommendedName>
        <fullName evidence="4">T9SS type A sorting domain-containing protein</fullName>
    </recommendedName>
</protein>
<organism evidence="3">
    <name type="scientific">Eiseniibacteriota bacterium</name>
    <dbReference type="NCBI Taxonomy" id="2212470"/>
    <lineage>
        <taxon>Bacteria</taxon>
        <taxon>Candidatus Eiseniibacteriota</taxon>
    </lineage>
</organism>
<proteinExistence type="predicted"/>
<gene>
    <name evidence="3" type="ORF">ENR23_01350</name>
</gene>
<evidence type="ECO:0000256" key="2">
    <source>
        <dbReference type="SAM" id="SignalP"/>
    </source>
</evidence>
<evidence type="ECO:0000256" key="1">
    <source>
        <dbReference type="SAM" id="MobiDB-lite"/>
    </source>
</evidence>
<keyword evidence="2" id="KW-0732">Signal</keyword>
<dbReference type="AlphaFoldDB" id="A0A832MIQ5"/>